<dbReference type="InterPro" id="IPR001279">
    <property type="entry name" value="Metallo-B-lactamas"/>
</dbReference>
<proteinExistence type="predicted"/>
<comment type="caution">
    <text evidence="2">The sequence shown here is derived from an EMBL/GenBank/DDBJ whole genome shotgun (WGS) entry which is preliminary data.</text>
</comment>
<accession>A0A1B9AAJ4</accession>
<dbReference type="Pfam" id="PF00753">
    <property type="entry name" value="Lactamase_B"/>
    <property type="match status" value="1"/>
</dbReference>
<dbReference type="Gene3D" id="3.60.15.10">
    <property type="entry name" value="Ribonuclease Z/Hydroxyacylglutathione hydrolase-like"/>
    <property type="match status" value="1"/>
</dbReference>
<dbReference type="InterPro" id="IPR048933">
    <property type="entry name" value="B_lactamase-like_C"/>
</dbReference>
<dbReference type="CDD" id="cd07725">
    <property type="entry name" value="TTHA1429-like_MBL-fold"/>
    <property type="match status" value="1"/>
</dbReference>
<dbReference type="RefSeq" id="WP_065412312.1">
    <property type="nucleotide sequence ID" value="NZ_MAYT01000032.1"/>
</dbReference>
<evidence type="ECO:0000313" key="3">
    <source>
        <dbReference type="Proteomes" id="UP000092578"/>
    </source>
</evidence>
<dbReference type="SMART" id="SM00849">
    <property type="entry name" value="Lactamase_B"/>
    <property type="match status" value="1"/>
</dbReference>
<sequence>MDIQRIEETIYRIPIPVPFPMKYVFCYLFKEENGWTIVDTGLNYSEAREAWTDAFAKIGVEPALIQKIYLTHFHPDHFGLAGWLQEQTEADVYISQKDFQMAHRVWSRESVQAEEIMEMCQRHGMPADLSEQIKKQMNQLHRYVLPLPKLTVLQEAKVTLGGCLWEVISTPGHSDGLVCFYQPEKKLLLAADHVLDKITPNISLWPGASVNPLQDYFDSLQKIRFLDVNKTLPAHGQMIDHLSQRVQEIIEHHHSRLKEMSALAKGGCTAYEVAQEVFSHKKLNAHQWRFAMAETLAHLEFLVSTGELTKVDGRTAVQYMAPSPIGT</sequence>
<dbReference type="InterPro" id="IPR036866">
    <property type="entry name" value="RibonucZ/Hydroxyglut_hydro"/>
</dbReference>
<gene>
    <name evidence="2" type="ORF">A8F95_17305</name>
</gene>
<dbReference type="PANTHER" id="PTHR23131">
    <property type="entry name" value="ENDORIBONUCLEASE LACTB2"/>
    <property type="match status" value="1"/>
</dbReference>
<dbReference type="GO" id="GO:0016787">
    <property type="term" value="F:hydrolase activity"/>
    <property type="evidence" value="ECO:0007669"/>
    <property type="project" value="UniProtKB-KW"/>
</dbReference>
<dbReference type="PANTHER" id="PTHR23131:SF4">
    <property type="entry name" value="METALLO-BETA-LACTAMASE SUPERFAMILY POTEIN"/>
    <property type="match status" value="1"/>
</dbReference>
<dbReference type="InterPro" id="IPR050662">
    <property type="entry name" value="Sec-metab_biosynth-thioest"/>
</dbReference>
<keyword evidence="3" id="KW-1185">Reference proteome</keyword>
<protein>
    <submittedName>
        <fullName evidence="2">MBL fold metallo-hydrolase</fullName>
    </submittedName>
</protein>
<evidence type="ECO:0000259" key="1">
    <source>
        <dbReference type="SMART" id="SM00849"/>
    </source>
</evidence>
<dbReference type="Gene3D" id="1.10.10.10">
    <property type="entry name" value="Winged helix-like DNA-binding domain superfamily/Winged helix DNA-binding domain"/>
    <property type="match status" value="1"/>
</dbReference>
<dbReference type="Proteomes" id="UP000092578">
    <property type="component" value="Unassembled WGS sequence"/>
</dbReference>
<name>A0A1B9AAJ4_9BACI</name>
<evidence type="ECO:0000313" key="2">
    <source>
        <dbReference type="EMBL" id="OCA80866.1"/>
    </source>
</evidence>
<feature type="domain" description="Metallo-beta-lactamase" evidence="1">
    <location>
        <begin position="23"/>
        <end position="235"/>
    </location>
</feature>
<dbReference type="EMBL" id="MAYT01000032">
    <property type="protein sequence ID" value="OCA80866.1"/>
    <property type="molecule type" value="Genomic_DNA"/>
</dbReference>
<dbReference type="InterPro" id="IPR036388">
    <property type="entry name" value="WH-like_DNA-bd_sf"/>
</dbReference>
<dbReference type="AlphaFoldDB" id="A0A1B9AAJ4"/>
<keyword evidence="2" id="KW-0378">Hydrolase</keyword>
<organism evidence="2 3">
    <name type="scientific">Pseudobacillus wudalianchiensis</name>
    <dbReference type="NCBI Taxonomy" id="1743143"/>
    <lineage>
        <taxon>Bacteria</taxon>
        <taxon>Bacillati</taxon>
        <taxon>Bacillota</taxon>
        <taxon>Bacilli</taxon>
        <taxon>Bacillales</taxon>
        <taxon>Bacillaceae</taxon>
        <taxon>Pseudobacillus</taxon>
    </lineage>
</organism>
<dbReference type="Pfam" id="PF21221">
    <property type="entry name" value="B_lactamase-like_C"/>
    <property type="match status" value="1"/>
</dbReference>
<dbReference type="SUPFAM" id="SSF56281">
    <property type="entry name" value="Metallo-hydrolase/oxidoreductase"/>
    <property type="match status" value="1"/>
</dbReference>
<reference evidence="3" key="1">
    <citation type="submission" date="2016-05" db="EMBL/GenBank/DDBJ databases">
        <authorList>
            <person name="Liu B."/>
            <person name="Wang J."/>
            <person name="Zhu Y."/>
            <person name="Liu G."/>
            <person name="Chen Q."/>
            <person name="Chen Z."/>
            <person name="Lan J."/>
            <person name="Che J."/>
            <person name="Ge C."/>
            <person name="Shi H."/>
            <person name="Pan Z."/>
            <person name="Liu X."/>
        </authorList>
    </citation>
    <scope>NUCLEOTIDE SEQUENCE [LARGE SCALE GENOMIC DNA]</scope>
    <source>
        <strain evidence="3">FJAT-27215</strain>
    </source>
</reference>